<proteinExistence type="predicted"/>
<dbReference type="EMBL" id="CM056810">
    <property type="protein sequence ID" value="KAJ8645811.1"/>
    <property type="molecule type" value="Genomic_DNA"/>
</dbReference>
<sequence>MATLQASFNLITLSSSCSSSSSSFDKRVFATLSVPKLPNLHRSLPKLQTVNMEELEIPNRLKNITNPQVLRMRTATENKDAIDMAITKLYAIAEAVADRVEMHANIGEQRNNWNNLLLNSINAMTLTAATMAALSMIPTGTRFVLVMKITSTLLYSAATALLLVVNKIQPSQLAEEQRNASRLFRQLHEQIRTTLTLGTPTLKDVDEAMEKMLALDKAYPLPLLPGMLDKFPATVEPTRWWPAERKQRRQQQLLLKQKGMNGWNQDLEEEMRGVLGVLKRTDTADYMRLSKLVLKINRILATSGPLLTGLAALGTALAGSSSHGSWAGLVGVAGGALASIVNTFEHGGQVGMVFEMYRNCAGFYRFLEERIESNLNERDFHKRENGELFEMKVAMELGRSIQELKDLAAASMRYNDKDSSTFTSEEFAGKLF</sequence>
<organism evidence="1 2">
    <name type="scientific">Persea americana</name>
    <name type="common">Avocado</name>
    <dbReference type="NCBI Taxonomy" id="3435"/>
    <lineage>
        <taxon>Eukaryota</taxon>
        <taxon>Viridiplantae</taxon>
        <taxon>Streptophyta</taxon>
        <taxon>Embryophyta</taxon>
        <taxon>Tracheophyta</taxon>
        <taxon>Spermatophyta</taxon>
        <taxon>Magnoliopsida</taxon>
        <taxon>Magnoliidae</taxon>
        <taxon>Laurales</taxon>
        <taxon>Lauraceae</taxon>
        <taxon>Persea</taxon>
    </lineage>
</organism>
<reference evidence="1 2" key="1">
    <citation type="journal article" date="2022" name="Hortic Res">
        <title>A haplotype resolved chromosomal level avocado genome allows analysis of novel avocado genes.</title>
        <authorList>
            <person name="Nath O."/>
            <person name="Fletcher S.J."/>
            <person name="Hayward A."/>
            <person name="Shaw L.M."/>
            <person name="Masouleh A.K."/>
            <person name="Furtado A."/>
            <person name="Henry R.J."/>
            <person name="Mitter N."/>
        </authorList>
    </citation>
    <scope>NUCLEOTIDE SEQUENCE [LARGE SCALE GENOMIC DNA]</scope>
    <source>
        <strain evidence="2">cv. Hass</strain>
    </source>
</reference>
<keyword evidence="2" id="KW-1185">Reference proteome</keyword>
<gene>
    <name evidence="1" type="ORF">MRB53_007559</name>
</gene>
<name>A0ACC2MJI7_PERAE</name>
<comment type="caution">
    <text evidence="1">The sequence shown here is derived from an EMBL/GenBank/DDBJ whole genome shotgun (WGS) entry which is preliminary data.</text>
</comment>
<evidence type="ECO:0000313" key="2">
    <source>
        <dbReference type="Proteomes" id="UP001234297"/>
    </source>
</evidence>
<protein>
    <submittedName>
        <fullName evidence="1">Uncharacterized protein</fullName>
    </submittedName>
</protein>
<dbReference type="Proteomes" id="UP001234297">
    <property type="component" value="Chromosome 2"/>
</dbReference>
<evidence type="ECO:0000313" key="1">
    <source>
        <dbReference type="EMBL" id="KAJ8645811.1"/>
    </source>
</evidence>
<accession>A0ACC2MJI7</accession>